<evidence type="ECO:0000313" key="1">
    <source>
        <dbReference type="EMBL" id="GFH23837.1"/>
    </source>
</evidence>
<proteinExistence type="predicted"/>
<comment type="caution">
    <text evidence="1">The sequence shown here is derived from an EMBL/GenBank/DDBJ whole genome shotgun (WGS) entry which is preliminary data.</text>
</comment>
<accession>A0A699ZM06</accession>
<dbReference type="Proteomes" id="UP000485058">
    <property type="component" value="Unassembled WGS sequence"/>
</dbReference>
<evidence type="ECO:0000313" key="2">
    <source>
        <dbReference type="Proteomes" id="UP000485058"/>
    </source>
</evidence>
<reference evidence="1 2" key="1">
    <citation type="submission" date="2020-02" db="EMBL/GenBank/DDBJ databases">
        <title>Draft genome sequence of Haematococcus lacustris strain NIES-144.</title>
        <authorList>
            <person name="Morimoto D."/>
            <person name="Nakagawa S."/>
            <person name="Yoshida T."/>
            <person name="Sawayama S."/>
        </authorList>
    </citation>
    <scope>NUCLEOTIDE SEQUENCE [LARGE SCALE GENOMIC DNA]</scope>
    <source>
        <strain evidence="1 2">NIES-144</strain>
    </source>
</reference>
<sequence>MNKSGSLQVLAAVMAAVPYHQLHHHRPQVLRAVQRALDDDVRAVRQMAV</sequence>
<gene>
    <name evidence="1" type="ORF">HaLaN_21523</name>
</gene>
<dbReference type="EMBL" id="BLLF01002376">
    <property type="protein sequence ID" value="GFH23837.1"/>
    <property type="molecule type" value="Genomic_DNA"/>
</dbReference>
<name>A0A699ZM06_HAELA</name>
<dbReference type="AlphaFoldDB" id="A0A699ZM06"/>
<protein>
    <submittedName>
        <fullName evidence="1">Uncharacterized protein</fullName>
    </submittedName>
</protein>
<keyword evidence="2" id="KW-1185">Reference proteome</keyword>
<feature type="non-terminal residue" evidence="1">
    <location>
        <position position="49"/>
    </location>
</feature>
<organism evidence="1 2">
    <name type="scientific">Haematococcus lacustris</name>
    <name type="common">Green alga</name>
    <name type="synonym">Haematococcus pluvialis</name>
    <dbReference type="NCBI Taxonomy" id="44745"/>
    <lineage>
        <taxon>Eukaryota</taxon>
        <taxon>Viridiplantae</taxon>
        <taxon>Chlorophyta</taxon>
        <taxon>core chlorophytes</taxon>
        <taxon>Chlorophyceae</taxon>
        <taxon>CS clade</taxon>
        <taxon>Chlamydomonadales</taxon>
        <taxon>Haematococcaceae</taxon>
        <taxon>Haematococcus</taxon>
    </lineage>
</organism>